<evidence type="ECO:0000313" key="2">
    <source>
        <dbReference type="Proteomes" id="UP001597097"/>
    </source>
</evidence>
<sequence length="193" mass="20610">MSVTSTPYGRSAVDAISEAVSLEHDFSGWLAAVLATVAVRRQAGYLVARLLSGTVGEDDEHLHNYRSGDTDQQGGGVERMNAGELDAAMARLLGNETIYRREAALGQVGVDAAITTAIADWRLSRRRYAALMANGQDAASDSELREAGATLICLGRLLALKDGLPAEHHVSAFNRGRDHLDRLDATSHEKPAG</sequence>
<name>A0ABW4GZF7_9ACTN</name>
<evidence type="ECO:0000313" key="1">
    <source>
        <dbReference type="EMBL" id="MFD1547714.1"/>
    </source>
</evidence>
<protein>
    <submittedName>
        <fullName evidence="1">Uncharacterized protein</fullName>
    </submittedName>
</protein>
<gene>
    <name evidence="1" type="ORF">ACFSJ0_62550</name>
</gene>
<accession>A0ABW4GZF7</accession>
<reference evidence="2" key="1">
    <citation type="journal article" date="2019" name="Int. J. Syst. Evol. Microbiol.">
        <title>The Global Catalogue of Microorganisms (GCM) 10K type strain sequencing project: providing services to taxonomists for standard genome sequencing and annotation.</title>
        <authorList>
            <consortium name="The Broad Institute Genomics Platform"/>
            <consortium name="The Broad Institute Genome Sequencing Center for Infectious Disease"/>
            <person name="Wu L."/>
            <person name="Ma J."/>
        </authorList>
    </citation>
    <scope>NUCLEOTIDE SEQUENCE [LARGE SCALE GENOMIC DNA]</scope>
    <source>
        <strain evidence="2">CGMCC 1.15399</strain>
    </source>
</reference>
<keyword evidence="2" id="KW-1185">Reference proteome</keyword>
<dbReference type="RefSeq" id="WP_219539142.1">
    <property type="nucleotide sequence ID" value="NZ_JAHKRM010000054.1"/>
</dbReference>
<dbReference type="Proteomes" id="UP001597097">
    <property type="component" value="Unassembled WGS sequence"/>
</dbReference>
<dbReference type="EMBL" id="JBHUCM010000082">
    <property type="protein sequence ID" value="MFD1547714.1"/>
    <property type="molecule type" value="Genomic_DNA"/>
</dbReference>
<proteinExistence type="predicted"/>
<organism evidence="1 2">
    <name type="scientific">Nonomuraea guangzhouensis</name>
    <dbReference type="NCBI Taxonomy" id="1291555"/>
    <lineage>
        <taxon>Bacteria</taxon>
        <taxon>Bacillati</taxon>
        <taxon>Actinomycetota</taxon>
        <taxon>Actinomycetes</taxon>
        <taxon>Streptosporangiales</taxon>
        <taxon>Streptosporangiaceae</taxon>
        <taxon>Nonomuraea</taxon>
    </lineage>
</organism>
<comment type="caution">
    <text evidence="1">The sequence shown here is derived from an EMBL/GenBank/DDBJ whole genome shotgun (WGS) entry which is preliminary data.</text>
</comment>